<evidence type="ECO:0000256" key="5">
    <source>
        <dbReference type="ARBA" id="ARBA00022603"/>
    </source>
</evidence>
<dbReference type="Gene3D" id="3.40.1280.10">
    <property type="match status" value="1"/>
</dbReference>
<comment type="subcellular location">
    <subcellularLocation>
        <location evidence="1 10">Cytoplasm</location>
    </subcellularLocation>
</comment>
<dbReference type="EC" id="2.1.1.193" evidence="10"/>
<dbReference type="Pfam" id="PF20260">
    <property type="entry name" value="PUA_4"/>
    <property type="match status" value="1"/>
</dbReference>
<evidence type="ECO:0000256" key="11">
    <source>
        <dbReference type="SAM" id="MobiDB-lite"/>
    </source>
</evidence>
<dbReference type="InterPro" id="IPR046887">
    <property type="entry name" value="RsmE_PUA-like"/>
</dbReference>
<dbReference type="NCBIfam" id="NF008706">
    <property type="entry name" value="PRK11713.7-1"/>
    <property type="match status" value="1"/>
</dbReference>
<organism evidence="14 15">
    <name type="scientific">Deinococcus caeni</name>
    <dbReference type="NCBI Taxonomy" id="569127"/>
    <lineage>
        <taxon>Bacteria</taxon>
        <taxon>Thermotogati</taxon>
        <taxon>Deinococcota</taxon>
        <taxon>Deinococci</taxon>
        <taxon>Deinococcales</taxon>
        <taxon>Deinococcaceae</taxon>
        <taxon>Deinococcus</taxon>
    </lineage>
</organism>
<evidence type="ECO:0000256" key="9">
    <source>
        <dbReference type="ARBA" id="ARBA00047944"/>
    </source>
</evidence>
<evidence type="ECO:0000256" key="3">
    <source>
        <dbReference type="ARBA" id="ARBA00022490"/>
    </source>
</evidence>
<comment type="catalytic activity">
    <reaction evidence="9 10">
        <text>uridine(1498) in 16S rRNA + S-adenosyl-L-methionine = N(3)-methyluridine(1498) in 16S rRNA + S-adenosyl-L-homocysteine + H(+)</text>
        <dbReference type="Rhea" id="RHEA:42920"/>
        <dbReference type="Rhea" id="RHEA-COMP:10283"/>
        <dbReference type="Rhea" id="RHEA-COMP:10284"/>
        <dbReference type="ChEBI" id="CHEBI:15378"/>
        <dbReference type="ChEBI" id="CHEBI:57856"/>
        <dbReference type="ChEBI" id="CHEBI:59789"/>
        <dbReference type="ChEBI" id="CHEBI:65315"/>
        <dbReference type="ChEBI" id="CHEBI:74502"/>
        <dbReference type="EC" id="2.1.1.193"/>
    </reaction>
</comment>
<accession>A0ABP9UFP9</accession>
<dbReference type="CDD" id="cd18084">
    <property type="entry name" value="RsmE-like"/>
    <property type="match status" value="1"/>
</dbReference>
<dbReference type="PIRSF" id="PIRSF015601">
    <property type="entry name" value="MTase_slr0722"/>
    <property type="match status" value="1"/>
</dbReference>
<keyword evidence="3 10" id="KW-0963">Cytoplasm</keyword>
<evidence type="ECO:0000256" key="4">
    <source>
        <dbReference type="ARBA" id="ARBA00022552"/>
    </source>
</evidence>
<keyword evidence="6 10" id="KW-0808">Transferase</keyword>
<dbReference type="InterPro" id="IPR006700">
    <property type="entry name" value="RsmE"/>
</dbReference>
<comment type="similarity">
    <text evidence="2 10">Belongs to the RNA methyltransferase RsmE family.</text>
</comment>
<gene>
    <name evidence="14" type="ORF">Dcae01_01979</name>
</gene>
<dbReference type="InterPro" id="IPR046886">
    <property type="entry name" value="RsmE_MTase_dom"/>
</dbReference>
<dbReference type="InterPro" id="IPR029026">
    <property type="entry name" value="tRNA_m1G_MTases_N"/>
</dbReference>
<dbReference type="PANTHER" id="PTHR30027:SF3">
    <property type="entry name" value="16S RRNA (URACIL(1498)-N(3))-METHYLTRANSFERASE"/>
    <property type="match status" value="1"/>
</dbReference>
<evidence type="ECO:0000256" key="8">
    <source>
        <dbReference type="ARBA" id="ARBA00025699"/>
    </source>
</evidence>
<proteinExistence type="inferred from homology"/>
<evidence type="ECO:0000256" key="10">
    <source>
        <dbReference type="PIRNR" id="PIRNR015601"/>
    </source>
</evidence>
<dbReference type="RefSeq" id="WP_425557687.1">
    <property type="nucleotide sequence ID" value="NZ_BAABQU010000021.1"/>
</dbReference>
<dbReference type="SUPFAM" id="SSF75217">
    <property type="entry name" value="alpha/beta knot"/>
    <property type="match status" value="1"/>
</dbReference>
<evidence type="ECO:0000313" key="14">
    <source>
        <dbReference type="EMBL" id="GAA5440465.1"/>
    </source>
</evidence>
<keyword evidence="4 10" id="KW-0698">rRNA processing</keyword>
<sequence>MRPDQPRADQPRADLPRADLPRADLPRADLPRADLPRHRVRVPALSAVMTLGPGEARHLHVLRLRAGDALRVFDGQGTEALATLTELEEARATLHLGEAIETHLETPQPVTLAAALLKGDKLSDVVRAATELGVSAVQLTVTARADAREIGAQKLERLNRVAQEAAKQSRRNVIPPVLAPMPLGSVPLAGQVFVAQPGSNTRLTDVLDWSAPVTLITGPEGGLTDTEVARLVAGGAHAVTLGPRILRAETAPVALLGAIAALGL</sequence>
<evidence type="ECO:0000259" key="12">
    <source>
        <dbReference type="Pfam" id="PF04452"/>
    </source>
</evidence>
<feature type="domain" description="Ribosomal RNA small subunit methyltransferase E methyltransferase" evidence="12">
    <location>
        <begin position="105"/>
        <end position="259"/>
    </location>
</feature>
<dbReference type="SUPFAM" id="SSF88697">
    <property type="entry name" value="PUA domain-like"/>
    <property type="match status" value="1"/>
</dbReference>
<feature type="region of interest" description="Disordered" evidence="11">
    <location>
        <begin position="1"/>
        <end position="30"/>
    </location>
</feature>
<evidence type="ECO:0000259" key="13">
    <source>
        <dbReference type="Pfam" id="PF20260"/>
    </source>
</evidence>
<dbReference type="NCBIfam" id="TIGR00046">
    <property type="entry name" value="RsmE family RNA methyltransferase"/>
    <property type="match status" value="1"/>
</dbReference>
<protein>
    <recommendedName>
        <fullName evidence="10">Ribosomal RNA small subunit methyltransferase E</fullName>
        <ecNumber evidence="10">2.1.1.193</ecNumber>
    </recommendedName>
</protein>
<dbReference type="Proteomes" id="UP001423409">
    <property type="component" value="Unassembled WGS sequence"/>
</dbReference>
<keyword evidence="5 10" id="KW-0489">Methyltransferase</keyword>
<comment type="caution">
    <text evidence="14">The sequence shown here is derived from an EMBL/GenBank/DDBJ whole genome shotgun (WGS) entry which is preliminary data.</text>
</comment>
<dbReference type="InterPro" id="IPR015947">
    <property type="entry name" value="PUA-like_sf"/>
</dbReference>
<keyword evidence="15" id="KW-1185">Reference proteome</keyword>
<dbReference type="InterPro" id="IPR029028">
    <property type="entry name" value="Alpha/beta_knot_MTases"/>
</dbReference>
<evidence type="ECO:0000256" key="6">
    <source>
        <dbReference type="ARBA" id="ARBA00022679"/>
    </source>
</evidence>
<dbReference type="Pfam" id="PF04452">
    <property type="entry name" value="Methyltrans_RNA"/>
    <property type="match status" value="1"/>
</dbReference>
<evidence type="ECO:0000256" key="2">
    <source>
        <dbReference type="ARBA" id="ARBA00005528"/>
    </source>
</evidence>
<evidence type="ECO:0000256" key="1">
    <source>
        <dbReference type="ARBA" id="ARBA00004496"/>
    </source>
</evidence>
<keyword evidence="7 10" id="KW-0949">S-adenosyl-L-methionine</keyword>
<dbReference type="EMBL" id="BAABQU010000021">
    <property type="protein sequence ID" value="GAA5440465.1"/>
    <property type="molecule type" value="Genomic_DNA"/>
</dbReference>
<name>A0ABP9UFP9_9DEIO</name>
<dbReference type="Gene3D" id="2.40.240.20">
    <property type="entry name" value="Hypothetical PUA domain-like, domain 1"/>
    <property type="match status" value="1"/>
</dbReference>
<comment type="function">
    <text evidence="8 10">Specifically methylates the N3 position of the uracil ring of uridine 1498 (m3U1498) in 16S rRNA. Acts on the fully assembled 30S ribosomal subunit.</text>
</comment>
<evidence type="ECO:0000256" key="7">
    <source>
        <dbReference type="ARBA" id="ARBA00022691"/>
    </source>
</evidence>
<evidence type="ECO:0000313" key="15">
    <source>
        <dbReference type="Proteomes" id="UP001423409"/>
    </source>
</evidence>
<feature type="domain" description="Ribosomal RNA small subunit methyltransferase E PUA-like" evidence="13">
    <location>
        <begin position="54"/>
        <end position="89"/>
    </location>
</feature>
<dbReference type="PANTHER" id="PTHR30027">
    <property type="entry name" value="RIBOSOMAL RNA SMALL SUBUNIT METHYLTRANSFERASE E"/>
    <property type="match status" value="1"/>
</dbReference>
<reference evidence="14 15" key="1">
    <citation type="submission" date="2024-02" db="EMBL/GenBank/DDBJ databases">
        <title>Deinococcus caeni NBRC 101312.</title>
        <authorList>
            <person name="Ichikawa N."/>
            <person name="Katano-Makiyama Y."/>
            <person name="Hidaka K."/>
        </authorList>
    </citation>
    <scope>NUCLEOTIDE SEQUENCE [LARGE SCALE GENOMIC DNA]</scope>
    <source>
        <strain evidence="14 15">NBRC 101312</strain>
    </source>
</reference>